<dbReference type="InterPro" id="IPR006439">
    <property type="entry name" value="HAD-SF_hydro_IA"/>
</dbReference>
<organism evidence="1 2">
    <name type="scientific">Nocardioides guangzhouensis</name>
    <dbReference type="NCBI Taxonomy" id="2497878"/>
    <lineage>
        <taxon>Bacteria</taxon>
        <taxon>Bacillati</taxon>
        <taxon>Actinomycetota</taxon>
        <taxon>Actinomycetes</taxon>
        <taxon>Propionibacteriales</taxon>
        <taxon>Nocardioidaceae</taxon>
        <taxon>Nocardioides</taxon>
    </lineage>
</organism>
<sequence>MATVVFDLGGVVVQWDPVPAVAAAVGLERAERFVHGGEFDFAAWNQAQDAGRSFADAEAAALATHPHLAEEITSYRPNFAHALTGLVPGTAEVLRALHERAVRLVALTNWSAETIHHGPEAFPDVFARFDDVVVSGAEGVAKPDPEIFRILARRLGHPVDGVVYVDDSPRNVDAGRAAGMDAVRFTGAAALLEELRRRALLE</sequence>
<proteinExistence type="predicted"/>
<dbReference type="PANTHER" id="PTHR43611:SF3">
    <property type="entry name" value="FLAVIN MONONUCLEOTIDE HYDROLASE 1, CHLOROPLATIC"/>
    <property type="match status" value="1"/>
</dbReference>
<evidence type="ECO:0000313" key="1">
    <source>
        <dbReference type="EMBL" id="RYP86262.1"/>
    </source>
</evidence>
<keyword evidence="2" id="KW-1185">Reference proteome</keyword>
<dbReference type="PRINTS" id="PR00413">
    <property type="entry name" value="HADHALOGNASE"/>
</dbReference>
<name>A0A4Q4ZDZ0_9ACTN</name>
<dbReference type="Proteomes" id="UP000295198">
    <property type="component" value="Unassembled WGS sequence"/>
</dbReference>
<dbReference type="OrthoDB" id="9797415at2"/>
<dbReference type="AlphaFoldDB" id="A0A4Q4ZDZ0"/>
<dbReference type="SFLD" id="SFLDG01129">
    <property type="entry name" value="C1.5:_HAD__Beta-PGM__Phosphata"/>
    <property type="match status" value="1"/>
</dbReference>
<dbReference type="Gene3D" id="3.40.50.1000">
    <property type="entry name" value="HAD superfamily/HAD-like"/>
    <property type="match status" value="1"/>
</dbReference>
<reference evidence="1 2" key="1">
    <citation type="submission" date="2019-01" db="EMBL/GenBank/DDBJ databases">
        <title>Nocardioides guangzhouensis sp. nov., an actinobacterium isolated from soil.</title>
        <authorList>
            <person name="Fu Y."/>
            <person name="Cai Y."/>
            <person name="Lin Z."/>
            <person name="Chen P."/>
        </authorList>
    </citation>
    <scope>NUCLEOTIDE SEQUENCE [LARGE SCALE GENOMIC DNA]</scope>
    <source>
        <strain evidence="1 2">130</strain>
    </source>
</reference>
<dbReference type="PANTHER" id="PTHR43611">
    <property type="entry name" value="ALPHA-D-GLUCOSE 1-PHOSPHATE PHOSPHATASE"/>
    <property type="match status" value="1"/>
</dbReference>
<protein>
    <submittedName>
        <fullName evidence="1">HAD family phosphatase</fullName>
    </submittedName>
</protein>
<gene>
    <name evidence="1" type="ORF">EKO23_09930</name>
</gene>
<dbReference type="RefSeq" id="WP_134716744.1">
    <property type="nucleotide sequence ID" value="NZ_SDKM01000012.1"/>
</dbReference>
<dbReference type="NCBIfam" id="TIGR01509">
    <property type="entry name" value="HAD-SF-IA-v3"/>
    <property type="match status" value="1"/>
</dbReference>
<dbReference type="EMBL" id="SDKM01000012">
    <property type="protein sequence ID" value="RYP86262.1"/>
    <property type="molecule type" value="Genomic_DNA"/>
</dbReference>
<dbReference type="InterPro" id="IPR036412">
    <property type="entry name" value="HAD-like_sf"/>
</dbReference>
<comment type="caution">
    <text evidence="1">The sequence shown here is derived from an EMBL/GenBank/DDBJ whole genome shotgun (WGS) entry which is preliminary data.</text>
</comment>
<accession>A0A4Q4ZDZ0</accession>
<dbReference type="SUPFAM" id="SSF56784">
    <property type="entry name" value="HAD-like"/>
    <property type="match status" value="1"/>
</dbReference>
<dbReference type="InterPro" id="IPR023214">
    <property type="entry name" value="HAD_sf"/>
</dbReference>
<dbReference type="CDD" id="cd02603">
    <property type="entry name" value="HAD_sEH-N_like"/>
    <property type="match status" value="1"/>
</dbReference>
<evidence type="ECO:0000313" key="2">
    <source>
        <dbReference type="Proteomes" id="UP000295198"/>
    </source>
</evidence>
<dbReference type="SFLD" id="SFLDS00003">
    <property type="entry name" value="Haloacid_Dehalogenase"/>
    <property type="match status" value="1"/>
</dbReference>
<dbReference type="Pfam" id="PF00702">
    <property type="entry name" value="Hydrolase"/>
    <property type="match status" value="1"/>
</dbReference>